<feature type="compositionally biased region" description="Basic and acidic residues" evidence="1">
    <location>
        <begin position="346"/>
        <end position="355"/>
    </location>
</feature>
<gene>
    <name evidence="4" type="ORF">CVT24_000170</name>
</gene>
<feature type="compositionally biased region" description="Low complexity" evidence="1">
    <location>
        <begin position="432"/>
        <end position="447"/>
    </location>
</feature>
<proteinExistence type="predicted"/>
<keyword evidence="2" id="KW-0472">Membrane</keyword>
<protein>
    <submittedName>
        <fullName evidence="4">Uncharacterized protein</fullName>
    </submittedName>
</protein>
<feature type="compositionally biased region" description="Polar residues" evidence="1">
    <location>
        <begin position="380"/>
        <end position="398"/>
    </location>
</feature>
<feature type="compositionally biased region" description="Basic and acidic residues" evidence="1">
    <location>
        <begin position="308"/>
        <end position="322"/>
    </location>
</feature>
<keyword evidence="5" id="KW-1185">Reference proteome</keyword>
<keyword evidence="2" id="KW-1133">Transmembrane helix</keyword>
<keyword evidence="2" id="KW-0812">Transmembrane</keyword>
<reference evidence="4 5" key="1">
    <citation type="journal article" date="2018" name="Evol. Lett.">
        <title>Horizontal gene cluster transfer increased hallucinogenic mushroom diversity.</title>
        <authorList>
            <person name="Reynolds H.T."/>
            <person name="Vijayakumar V."/>
            <person name="Gluck-Thaler E."/>
            <person name="Korotkin H.B."/>
            <person name="Matheny P.B."/>
            <person name="Slot J.C."/>
        </authorList>
    </citation>
    <scope>NUCLEOTIDE SEQUENCE [LARGE SCALE GENOMIC DNA]</scope>
    <source>
        <strain evidence="4 5">2629</strain>
    </source>
</reference>
<name>A0A409VWS1_9AGAR</name>
<dbReference type="STRING" id="181874.A0A409VWS1"/>
<dbReference type="EMBL" id="NHTK01005944">
    <property type="protein sequence ID" value="PPQ70688.1"/>
    <property type="molecule type" value="Genomic_DNA"/>
</dbReference>
<evidence type="ECO:0000256" key="2">
    <source>
        <dbReference type="SAM" id="Phobius"/>
    </source>
</evidence>
<evidence type="ECO:0000256" key="3">
    <source>
        <dbReference type="SAM" id="SignalP"/>
    </source>
</evidence>
<feature type="compositionally biased region" description="Polar residues" evidence="1">
    <location>
        <begin position="406"/>
        <end position="420"/>
    </location>
</feature>
<feature type="compositionally biased region" description="Polar residues" evidence="1">
    <location>
        <begin position="460"/>
        <end position="473"/>
    </location>
</feature>
<dbReference type="AlphaFoldDB" id="A0A409VWS1"/>
<comment type="caution">
    <text evidence="4">The sequence shown here is derived from an EMBL/GenBank/DDBJ whole genome shotgun (WGS) entry which is preliminary data.</text>
</comment>
<accession>A0A409VWS1</accession>
<feature type="compositionally biased region" description="Low complexity" evidence="1">
    <location>
        <begin position="474"/>
        <end position="493"/>
    </location>
</feature>
<dbReference type="Proteomes" id="UP000284842">
    <property type="component" value="Unassembled WGS sequence"/>
</dbReference>
<feature type="signal peptide" evidence="3">
    <location>
        <begin position="1"/>
        <end position="19"/>
    </location>
</feature>
<dbReference type="InParanoid" id="A0A409VWS1"/>
<dbReference type="OrthoDB" id="195231at2759"/>
<organism evidence="4 5">
    <name type="scientific">Panaeolus cyanescens</name>
    <dbReference type="NCBI Taxonomy" id="181874"/>
    <lineage>
        <taxon>Eukaryota</taxon>
        <taxon>Fungi</taxon>
        <taxon>Dikarya</taxon>
        <taxon>Basidiomycota</taxon>
        <taxon>Agaricomycotina</taxon>
        <taxon>Agaricomycetes</taxon>
        <taxon>Agaricomycetidae</taxon>
        <taxon>Agaricales</taxon>
        <taxon>Agaricineae</taxon>
        <taxon>Galeropsidaceae</taxon>
        <taxon>Panaeolus</taxon>
    </lineage>
</organism>
<keyword evidence="3" id="KW-0732">Signal</keyword>
<evidence type="ECO:0000256" key="1">
    <source>
        <dbReference type="SAM" id="MobiDB-lite"/>
    </source>
</evidence>
<feature type="region of interest" description="Disordered" evidence="1">
    <location>
        <begin position="299"/>
        <end position="355"/>
    </location>
</feature>
<sequence length="556" mass="61593">MRTGQLTLVLSSLLSLVFAGNVSKDGPCSTGNNRLQAGTFQFWSECNSVTFCSEQGLCVEKRCRRDDFPFGYEQGAELPPKCRSGEFCPDEGSDCQPLLPVDSPCQLNRDDQCEPPPNFRELADTTGFGLNYNGSVCLNNICMWANATLGNPCVTENIGYTAYKVNNDEFINVVSRYRIRFYSFHARLLMCLFSGNCAPGLYCESVSKTCLKNKVLGEKCDADKECETFNCQSSGVCGVAASTPRHFGAWVYVLVALGIIGGMGGTLTGLYYSHRKQRDIERAKRAQYWREQEQDITLDNSWTNDDNSDSHLRKGKGKERNTDSYINLESPDASTERFDASVYPPAHDELEETRRVEENLRRWEIAERQRRKAARESLNKGPTSPSVVSDVSRRTSLLWTKKRTKSSSNGGIKQTSSSSRDSIDFVPLTRVPTSPTSASPVPSLTPSDQEETSKDPFSNPPTESLSPFSDSYQIPSSTTSSTLLPNSDSSSSNRPPPPKPLNLPPPRTPPPIIPPTAEQVPTNTKPVKWWHEWLCGCGEGPDRGGDYQAGRTNPFE</sequence>
<evidence type="ECO:0000313" key="4">
    <source>
        <dbReference type="EMBL" id="PPQ70688.1"/>
    </source>
</evidence>
<feature type="transmembrane region" description="Helical" evidence="2">
    <location>
        <begin position="249"/>
        <end position="272"/>
    </location>
</feature>
<evidence type="ECO:0000313" key="5">
    <source>
        <dbReference type="Proteomes" id="UP000284842"/>
    </source>
</evidence>
<feature type="chain" id="PRO_5019587021" evidence="3">
    <location>
        <begin position="20"/>
        <end position="556"/>
    </location>
</feature>
<feature type="compositionally biased region" description="Pro residues" evidence="1">
    <location>
        <begin position="494"/>
        <end position="514"/>
    </location>
</feature>
<feature type="region of interest" description="Disordered" evidence="1">
    <location>
        <begin position="370"/>
        <end position="523"/>
    </location>
</feature>